<dbReference type="InParanoid" id="A0A2P5FL44"/>
<gene>
    <name evidence="2" type="ORF">TorRG33x02_057280</name>
</gene>
<dbReference type="Proteomes" id="UP000237000">
    <property type="component" value="Unassembled WGS sequence"/>
</dbReference>
<organism evidence="2 3">
    <name type="scientific">Trema orientale</name>
    <name type="common">Charcoal tree</name>
    <name type="synonym">Celtis orientalis</name>
    <dbReference type="NCBI Taxonomy" id="63057"/>
    <lineage>
        <taxon>Eukaryota</taxon>
        <taxon>Viridiplantae</taxon>
        <taxon>Streptophyta</taxon>
        <taxon>Embryophyta</taxon>
        <taxon>Tracheophyta</taxon>
        <taxon>Spermatophyta</taxon>
        <taxon>Magnoliopsida</taxon>
        <taxon>eudicotyledons</taxon>
        <taxon>Gunneridae</taxon>
        <taxon>Pentapetalae</taxon>
        <taxon>rosids</taxon>
        <taxon>fabids</taxon>
        <taxon>Rosales</taxon>
        <taxon>Cannabaceae</taxon>
        <taxon>Trema</taxon>
    </lineage>
</organism>
<evidence type="ECO:0000313" key="2">
    <source>
        <dbReference type="EMBL" id="PON98494.1"/>
    </source>
</evidence>
<dbReference type="OrthoDB" id="10295463at2759"/>
<feature type="compositionally biased region" description="Polar residues" evidence="1">
    <location>
        <begin position="44"/>
        <end position="54"/>
    </location>
</feature>
<evidence type="ECO:0000313" key="3">
    <source>
        <dbReference type="Proteomes" id="UP000237000"/>
    </source>
</evidence>
<dbReference type="AlphaFoldDB" id="A0A2P5FL44"/>
<sequence length="97" mass="10605">MALPQLRSFLPKTIAIVRAPICKPYYYLSTATALRRSDHESKSPPINNGDGQRTNGDKGLISDQRISSITVQKSTKNRIEGIAHEASPKKTPEAASN</sequence>
<accession>A0A2P5FL44</accession>
<dbReference type="EMBL" id="JXTC01000024">
    <property type="protein sequence ID" value="PON98494.1"/>
    <property type="molecule type" value="Genomic_DNA"/>
</dbReference>
<name>A0A2P5FL44_TREOI</name>
<evidence type="ECO:0000256" key="1">
    <source>
        <dbReference type="SAM" id="MobiDB-lite"/>
    </source>
</evidence>
<comment type="caution">
    <text evidence="2">The sequence shown here is derived from an EMBL/GenBank/DDBJ whole genome shotgun (WGS) entry which is preliminary data.</text>
</comment>
<feature type="compositionally biased region" description="Polar residues" evidence="1">
    <location>
        <begin position="64"/>
        <end position="74"/>
    </location>
</feature>
<proteinExistence type="predicted"/>
<keyword evidence="3" id="KW-1185">Reference proteome</keyword>
<protein>
    <submittedName>
        <fullName evidence="2">Uncharacterized protein</fullName>
    </submittedName>
</protein>
<feature type="region of interest" description="Disordered" evidence="1">
    <location>
        <begin position="34"/>
        <end position="97"/>
    </location>
</feature>
<feature type="compositionally biased region" description="Basic and acidic residues" evidence="1">
    <location>
        <begin position="77"/>
        <end position="97"/>
    </location>
</feature>
<reference evidence="3" key="1">
    <citation type="submission" date="2016-06" db="EMBL/GenBank/DDBJ databases">
        <title>Parallel loss of symbiosis genes in relatives of nitrogen-fixing non-legume Parasponia.</title>
        <authorList>
            <person name="Van Velzen R."/>
            <person name="Holmer R."/>
            <person name="Bu F."/>
            <person name="Rutten L."/>
            <person name="Van Zeijl A."/>
            <person name="Liu W."/>
            <person name="Santuari L."/>
            <person name="Cao Q."/>
            <person name="Sharma T."/>
            <person name="Shen D."/>
            <person name="Roswanjaya Y."/>
            <person name="Wardhani T."/>
            <person name="Kalhor M.S."/>
            <person name="Jansen J."/>
            <person name="Van den Hoogen J."/>
            <person name="Gungor B."/>
            <person name="Hartog M."/>
            <person name="Hontelez J."/>
            <person name="Verver J."/>
            <person name="Yang W.-C."/>
            <person name="Schijlen E."/>
            <person name="Repin R."/>
            <person name="Schilthuizen M."/>
            <person name="Schranz E."/>
            <person name="Heidstra R."/>
            <person name="Miyata K."/>
            <person name="Fedorova E."/>
            <person name="Kohlen W."/>
            <person name="Bisseling T."/>
            <person name="Smit S."/>
            <person name="Geurts R."/>
        </authorList>
    </citation>
    <scope>NUCLEOTIDE SEQUENCE [LARGE SCALE GENOMIC DNA]</scope>
    <source>
        <strain evidence="3">cv. RG33-2</strain>
    </source>
</reference>